<protein>
    <submittedName>
        <fullName evidence="2">Uncharacterized protein</fullName>
    </submittedName>
</protein>
<feature type="compositionally biased region" description="Low complexity" evidence="1">
    <location>
        <begin position="142"/>
        <end position="151"/>
    </location>
</feature>
<dbReference type="EMBL" id="MPDP01000112">
    <property type="protein sequence ID" value="KAK1479935.1"/>
    <property type="molecule type" value="Genomic_DNA"/>
</dbReference>
<sequence>MCRRESSGYGWWEGEAVLEVLVVRLPLHAARVSVWERAGETLAHGVVGRRDDVAAPARRVRGRLLLAEEDVVGAAGGRCWCSRDGGVCCQAAPEDPCLIYMYIRTNAYEKTRDEAKIGSGQIRGEGGGHGKAMGNEEEEPDSSSLSQSWASATQRDAETGAAVDGDEDRREREGQASNQATKQAINQSIKQEAYQVGFWCSDESMGPWWFLFLMAACLYVVCTVQSGVYEVRTRRVGRTKQRREEEEVLGNPIPGDVSDQGRAEEEARRRRRAARDGKLDSSRLEKSSYSTLGTRCSERFEVFPAVWFLKLGKWDFPTLRMRPDAQRVGLELEGGGDQRVGQRWSFRCFCSLSSFFGEVGRGISLSFSPTVDLRVEEGRKRRSRKTSNSQAAARRMDDDVPVAIYLAPAQRVDERHGYKVLGTLARRSRLGCRVREEKLEAKAENGHHPSQGGLLLVACTYPSLRLAEGYAMWYLKVSQAPGLTERDKAGSYFRDKSISLGLFRRRRESRRERDREDHLGNPIDPAKSKSLRKLAGPRGEGGIKGKKKKKEKKKRKNSSSSAATLHYLDKSGIGGRTRGVLFPLPSTSRYRLLRSTSRKEGPSAVSPTRAALEMDVKEETWGLLLARLDLLPPTAYRYVPFGLKHEVFQQPGNLFLNCTAYLGGGYANAYTCAARQLGDSDRLKASPNAIPIPIPDTTSLACLDPMQHQFSSAFQGTLPQRGGGGPARERLMDNRTSETRPFSCSLSFSLLVFCHSLRISRHGPAHSESYSMPERKFAFQQRPCKGMSKFRFFWGSGPPLVLGQLAGVMYARWQVLAKEGSAVLLGFLSVWKPAGVRCDAMRRNGMGRQTKRQSSSIRSQCAASTRHLTAALCCTLLCCAILSLVRGPFVAGVAGVADVAGNSSQHFAILKRFDVSREEKQAALPWWRARGEEYQGECKKPLFFFFYSPFLRRSLSTSLIISLHFSLARSPVPPGLGLTLNLTNNARSFADYVKVKAEKAGTEGLKIGAGLQRETWTDESMRLAKVKPEPSRLVVGKHLLIVNDSFAETVNRTGTWETRRVPGKTRSAEGPALLALDWAFWRCGMRWDGRAKDDTSFGGLDGGESGRAIHLLADARLRGTAEMEQSCLRIARPILMSAVTERPNFEETEVQKRAVRIRVSPPIIVDMLVYPYVIPSVDMYQECLPSRSWVLLFCYPLGARCLLLSDSDSWSYLFWTMAAFATGSMELKAAPVGRDGQDFKSPGRQRVLNQVAFKYFRAEGATCGTPRMRRLVLDTSYTYPGGGQ</sequence>
<comment type="caution">
    <text evidence="2">The sequence shown here is derived from an EMBL/GenBank/DDBJ whole genome shotgun (WGS) entry which is preliminary data.</text>
</comment>
<feature type="compositionally biased region" description="Basic residues" evidence="1">
    <location>
        <begin position="544"/>
        <end position="557"/>
    </location>
</feature>
<dbReference type="Proteomes" id="UP001239213">
    <property type="component" value="Unassembled WGS sequence"/>
</dbReference>
<evidence type="ECO:0000256" key="1">
    <source>
        <dbReference type="SAM" id="MobiDB-lite"/>
    </source>
</evidence>
<feature type="compositionally biased region" description="Basic and acidic residues" evidence="1">
    <location>
        <begin position="509"/>
        <end position="519"/>
    </location>
</feature>
<feature type="region of interest" description="Disordered" evidence="1">
    <location>
        <begin position="506"/>
        <end position="561"/>
    </location>
</feature>
<reference evidence="2" key="1">
    <citation type="submission" date="2016-11" db="EMBL/GenBank/DDBJ databases">
        <title>The genome sequence of Colletotrichum cuscutae.</title>
        <authorList>
            <person name="Baroncelli R."/>
        </authorList>
    </citation>
    <scope>NUCLEOTIDE SEQUENCE</scope>
    <source>
        <strain evidence="2">IMI 304802</strain>
    </source>
</reference>
<evidence type="ECO:0000313" key="3">
    <source>
        <dbReference type="Proteomes" id="UP001239213"/>
    </source>
</evidence>
<feature type="compositionally biased region" description="Basic and acidic residues" evidence="1">
    <location>
        <begin position="259"/>
        <end position="279"/>
    </location>
</feature>
<accession>A0AAI9VE04</accession>
<gene>
    <name evidence="2" type="ORF">CCUS01_00489</name>
</gene>
<feature type="compositionally biased region" description="Gly residues" evidence="1">
    <location>
        <begin position="121"/>
        <end position="131"/>
    </location>
</feature>
<organism evidence="2 3">
    <name type="scientific">Colletotrichum cuscutae</name>
    <dbReference type="NCBI Taxonomy" id="1209917"/>
    <lineage>
        <taxon>Eukaryota</taxon>
        <taxon>Fungi</taxon>
        <taxon>Dikarya</taxon>
        <taxon>Ascomycota</taxon>
        <taxon>Pezizomycotina</taxon>
        <taxon>Sordariomycetes</taxon>
        <taxon>Hypocreomycetidae</taxon>
        <taxon>Glomerellales</taxon>
        <taxon>Glomerellaceae</taxon>
        <taxon>Colletotrichum</taxon>
        <taxon>Colletotrichum acutatum species complex</taxon>
    </lineage>
</organism>
<keyword evidence="3" id="KW-1185">Reference proteome</keyword>
<evidence type="ECO:0000313" key="2">
    <source>
        <dbReference type="EMBL" id="KAK1479935.1"/>
    </source>
</evidence>
<proteinExistence type="predicted"/>
<feature type="region of interest" description="Disordered" evidence="1">
    <location>
        <begin position="116"/>
        <end position="183"/>
    </location>
</feature>
<feature type="region of interest" description="Disordered" evidence="1">
    <location>
        <begin position="240"/>
        <end position="279"/>
    </location>
</feature>
<name>A0AAI9VE04_9PEZI</name>